<feature type="domain" description="PRC-barrel" evidence="1">
    <location>
        <begin position="2"/>
        <end position="73"/>
    </location>
</feature>
<sequence>MKLSDLENKDVVNMMNGKNIGHIVDIKINPSTGGISSVILSPCKPQRGLFSKTEFMELSWSNIKKIGDDVILIHLS</sequence>
<reference evidence="2" key="2">
    <citation type="journal article" date="2021" name="PeerJ">
        <title>Extensive microbial diversity within the chicken gut microbiome revealed by metagenomics and culture.</title>
        <authorList>
            <person name="Gilroy R."/>
            <person name="Ravi A."/>
            <person name="Getino M."/>
            <person name="Pursley I."/>
            <person name="Horton D.L."/>
            <person name="Alikhan N.F."/>
            <person name="Baker D."/>
            <person name="Gharbi K."/>
            <person name="Hall N."/>
            <person name="Watson M."/>
            <person name="Adriaenssens E.M."/>
            <person name="Foster-Nyarko E."/>
            <person name="Jarju S."/>
            <person name="Secka A."/>
            <person name="Antonio M."/>
            <person name="Oren A."/>
            <person name="Chaudhuri R.R."/>
            <person name="La Ragione R."/>
            <person name="Hildebrand F."/>
            <person name="Pallen M.J."/>
        </authorList>
    </citation>
    <scope>NUCLEOTIDE SEQUENCE</scope>
    <source>
        <strain evidence="2">CHK165-10780</strain>
    </source>
</reference>
<evidence type="ECO:0000313" key="2">
    <source>
        <dbReference type="EMBL" id="HIQ64663.1"/>
    </source>
</evidence>
<dbReference type="EMBL" id="DVFU01000059">
    <property type="protein sequence ID" value="HIQ64663.1"/>
    <property type="molecule type" value="Genomic_DNA"/>
</dbReference>
<dbReference type="SUPFAM" id="SSF50346">
    <property type="entry name" value="PRC-barrel domain"/>
    <property type="match status" value="1"/>
</dbReference>
<dbReference type="PANTHER" id="PTHR40061">
    <property type="entry name" value="SPORULATION PROTEIN YLMC-RELATED"/>
    <property type="match status" value="1"/>
</dbReference>
<gene>
    <name evidence="2" type="ORF">IAC85_02880</name>
</gene>
<organism evidence="2 3">
    <name type="scientific">Candidatus Faecenecus gallistercoris</name>
    <dbReference type="NCBI Taxonomy" id="2840793"/>
    <lineage>
        <taxon>Bacteria</taxon>
        <taxon>Bacillati</taxon>
        <taxon>Bacillota</taxon>
        <taxon>Bacillota incertae sedis</taxon>
        <taxon>Candidatus Faecenecus</taxon>
    </lineage>
</organism>
<dbReference type="Pfam" id="PF05239">
    <property type="entry name" value="PRC"/>
    <property type="match status" value="1"/>
</dbReference>
<dbReference type="AlphaFoldDB" id="A0A9D0Z1E0"/>
<comment type="caution">
    <text evidence="2">The sequence shown here is derived from an EMBL/GenBank/DDBJ whole genome shotgun (WGS) entry which is preliminary data.</text>
</comment>
<dbReference type="InterPro" id="IPR011033">
    <property type="entry name" value="PRC_barrel-like_sf"/>
</dbReference>
<evidence type="ECO:0000259" key="1">
    <source>
        <dbReference type="Pfam" id="PF05239"/>
    </source>
</evidence>
<accession>A0A9D0Z1E0</accession>
<evidence type="ECO:0000313" key="3">
    <source>
        <dbReference type="Proteomes" id="UP000886725"/>
    </source>
</evidence>
<reference evidence="2" key="1">
    <citation type="submission" date="2020-10" db="EMBL/GenBank/DDBJ databases">
        <authorList>
            <person name="Gilroy R."/>
        </authorList>
    </citation>
    <scope>NUCLEOTIDE SEQUENCE</scope>
    <source>
        <strain evidence="2">CHK165-10780</strain>
    </source>
</reference>
<dbReference type="InterPro" id="IPR027275">
    <property type="entry name" value="PRC-brl_dom"/>
</dbReference>
<proteinExistence type="predicted"/>
<dbReference type="Proteomes" id="UP000886725">
    <property type="component" value="Unassembled WGS sequence"/>
</dbReference>
<protein>
    <submittedName>
        <fullName evidence="2">YlmC/YmxH family sporulation protein</fullName>
    </submittedName>
</protein>
<dbReference type="InterPro" id="IPR014238">
    <property type="entry name" value="Spore_YlmC/YmxH"/>
</dbReference>
<dbReference type="PANTHER" id="PTHR40061:SF1">
    <property type="entry name" value="SPORULATION PROTEIN YLMC-RELATED"/>
    <property type="match status" value="1"/>
</dbReference>
<name>A0A9D0Z1E0_9FIRM</name>
<dbReference type="Gene3D" id="2.30.30.240">
    <property type="entry name" value="PRC-barrel domain"/>
    <property type="match status" value="1"/>
</dbReference>
<dbReference type="NCBIfam" id="TIGR02888">
    <property type="entry name" value="spore_YlmC_YmxH"/>
    <property type="match status" value="1"/>
</dbReference>